<evidence type="ECO:0000313" key="9">
    <source>
        <dbReference type="EMBL" id="MFC7069357.1"/>
    </source>
</evidence>
<reference evidence="9 10" key="1">
    <citation type="journal article" date="2019" name="Int. J. Syst. Evol. Microbiol.">
        <title>The Global Catalogue of Microorganisms (GCM) 10K type strain sequencing project: providing services to taxonomists for standard genome sequencing and annotation.</title>
        <authorList>
            <consortium name="The Broad Institute Genomics Platform"/>
            <consortium name="The Broad Institute Genome Sequencing Center for Infectious Disease"/>
            <person name="Wu L."/>
            <person name="Ma J."/>
        </authorList>
    </citation>
    <scope>NUCLEOTIDE SEQUENCE [LARGE SCALE GENOMIC DNA]</scope>
    <source>
        <strain evidence="9 10">DT31</strain>
    </source>
</reference>
<dbReference type="InterPro" id="IPR033738">
    <property type="entry name" value="AsnB_N"/>
</dbReference>
<evidence type="ECO:0000256" key="1">
    <source>
        <dbReference type="ARBA" id="ARBA00005752"/>
    </source>
</evidence>
<keyword evidence="6" id="KW-0061">Asparagine biosynthesis</keyword>
<evidence type="ECO:0000256" key="2">
    <source>
        <dbReference type="ARBA" id="ARBA00022741"/>
    </source>
</evidence>
<gene>
    <name evidence="9" type="primary">asnB</name>
    <name evidence="9" type="ORF">ACFQL9_06860</name>
</gene>
<dbReference type="Pfam" id="PF00733">
    <property type="entry name" value="Asn_synthase"/>
    <property type="match status" value="1"/>
</dbReference>
<dbReference type="SUPFAM" id="SSF56235">
    <property type="entry name" value="N-terminal nucleophile aminohydrolases (Ntn hydrolases)"/>
    <property type="match status" value="1"/>
</dbReference>
<dbReference type="GeneID" id="81123820"/>
<feature type="binding site" evidence="7">
    <location>
        <position position="112"/>
    </location>
    <ligand>
        <name>L-glutamine</name>
        <dbReference type="ChEBI" id="CHEBI:58359"/>
    </ligand>
</feature>
<dbReference type="RefSeq" id="WP_284031999.1">
    <property type="nucleotide sequence ID" value="NZ_CP126154.1"/>
</dbReference>
<dbReference type="GO" id="GO:0004066">
    <property type="term" value="F:asparagine synthase (glutamine-hydrolyzing) activity"/>
    <property type="evidence" value="ECO:0007669"/>
    <property type="project" value="UniProtKB-EC"/>
</dbReference>
<evidence type="ECO:0000259" key="8">
    <source>
        <dbReference type="PROSITE" id="PS51278"/>
    </source>
</evidence>
<proteinExistence type="inferred from homology"/>
<dbReference type="PROSITE" id="PS51278">
    <property type="entry name" value="GATASE_TYPE_2"/>
    <property type="match status" value="1"/>
</dbReference>
<evidence type="ECO:0000256" key="5">
    <source>
        <dbReference type="PIRNR" id="PIRNR001589"/>
    </source>
</evidence>
<dbReference type="PANTHER" id="PTHR43284">
    <property type="entry name" value="ASPARAGINE SYNTHETASE (GLUTAMINE-HYDROLYZING)"/>
    <property type="match status" value="1"/>
</dbReference>
<evidence type="ECO:0000256" key="7">
    <source>
        <dbReference type="PIRSR" id="PIRSR001589-2"/>
    </source>
</evidence>
<dbReference type="AlphaFoldDB" id="A0ABD5WBT5"/>
<dbReference type="CDD" id="cd01991">
    <property type="entry name" value="Asn_synthase_B_C"/>
    <property type="match status" value="1"/>
</dbReference>
<dbReference type="Pfam" id="PF13537">
    <property type="entry name" value="GATase_7"/>
    <property type="match status" value="1"/>
</dbReference>
<evidence type="ECO:0000313" key="10">
    <source>
        <dbReference type="Proteomes" id="UP001596461"/>
    </source>
</evidence>
<dbReference type="InterPro" id="IPR017932">
    <property type="entry name" value="GATase_2_dom"/>
</dbReference>
<evidence type="ECO:0000256" key="6">
    <source>
        <dbReference type="PIRSR" id="PIRSR001589-1"/>
    </source>
</evidence>
<keyword evidence="10" id="KW-1185">Reference proteome</keyword>
<dbReference type="InterPro" id="IPR001962">
    <property type="entry name" value="Asn_synthase"/>
</dbReference>
<keyword evidence="2 5" id="KW-0547">Nucleotide-binding</keyword>
<organism evidence="9 10">
    <name type="scientific">Halobaculum lipolyticum</name>
    <dbReference type="NCBI Taxonomy" id="3032001"/>
    <lineage>
        <taxon>Archaea</taxon>
        <taxon>Methanobacteriati</taxon>
        <taxon>Methanobacteriota</taxon>
        <taxon>Stenosarchaea group</taxon>
        <taxon>Halobacteria</taxon>
        <taxon>Halobacteriales</taxon>
        <taxon>Haloferacaceae</taxon>
        <taxon>Halobaculum</taxon>
    </lineage>
</organism>
<evidence type="ECO:0000256" key="3">
    <source>
        <dbReference type="ARBA" id="ARBA00022840"/>
    </source>
</evidence>
<feature type="binding site" evidence="7">
    <location>
        <begin position="371"/>
        <end position="372"/>
    </location>
    <ligand>
        <name>ATP</name>
        <dbReference type="ChEBI" id="CHEBI:30616"/>
    </ligand>
</feature>
<sequence length="635" mass="69492">MCGIWGYVGATDSIDVADAWNGLCALTDRGPDAWGMYVDGHGRVTDEASLPDGESAVAIGNRRLSILDLSAAGTQPMEYDGSWIVYNGEVYNYREIREDLRDLGHEFDSDSDTEVILHAYEEYGSACVERLRGMFAFVVFDADADRLFAARDRFGIKPFYYSHTDGRFSFASEVTSLLDGGVVERTVDPVSVDGFLTFGYVPGPRTIVAGVRSLPPASTLTYDRSTGDLDVERYWTPSFDSSDPETDLRDLLEETVSLRLRSDVPVGAFLSGGLDSSTIVALMREVSAGDRDDLHTFSVGFESDTYDESAFAETVAERFGTDHTSTVVGPADVRARLDDVVASMDQPTIDGVNTYFVSQAAADAGLKVTLSGLGSDELFFGYPTFETVARRYRAAKRLQTIPRPVRNAGGELLSRLGDAVDDHTIEAAGDAVAADSAFGAAYLSARGLFSRRARSGLLPETDRVRWDEHVGESVSDLLGATDDRNVVSDAELGWYMRDQLLRQTDSMSMAHSLEVRVPFLDVPLAEHVMGLDADDKAVGEKALLKDAVSDLLPLDVIEREKTGFTFPFAEWLRDDLSDVVTEATSADRLAATPIDAAAAADVRDQFLAGDRHWSRVWALTVLSLWMDEHLLVEDR</sequence>
<dbReference type="GO" id="GO:0005524">
    <property type="term" value="F:ATP binding"/>
    <property type="evidence" value="ECO:0007669"/>
    <property type="project" value="UniProtKB-KW"/>
</dbReference>
<evidence type="ECO:0000256" key="4">
    <source>
        <dbReference type="ARBA" id="ARBA00022962"/>
    </source>
</evidence>
<dbReference type="EMBL" id="JBHTAH010000004">
    <property type="protein sequence ID" value="MFC7069357.1"/>
    <property type="molecule type" value="Genomic_DNA"/>
</dbReference>
<dbReference type="EC" id="6.3.5.4" evidence="5"/>
<feature type="active site" description="For GATase activity" evidence="6">
    <location>
        <position position="2"/>
    </location>
</feature>
<name>A0ABD5WBT5_9EURY</name>
<protein>
    <recommendedName>
        <fullName evidence="5">Putative asparagine synthetase [glutamine-hydrolyzing]</fullName>
        <ecNumber evidence="5">6.3.5.4</ecNumber>
    </recommendedName>
</protein>
<dbReference type="SUPFAM" id="SSF52402">
    <property type="entry name" value="Adenine nucleotide alpha hydrolases-like"/>
    <property type="match status" value="1"/>
</dbReference>
<dbReference type="InterPro" id="IPR006426">
    <property type="entry name" value="Asn_synth_AEB"/>
</dbReference>
<dbReference type="InterPro" id="IPR051786">
    <property type="entry name" value="ASN_synthetase/amidase"/>
</dbReference>
<keyword evidence="4 6" id="KW-0315">Glutamine amidotransferase</keyword>
<dbReference type="Gene3D" id="3.40.50.620">
    <property type="entry name" value="HUPs"/>
    <property type="match status" value="2"/>
</dbReference>
<keyword evidence="3 5" id="KW-0067">ATP-binding</keyword>
<keyword evidence="9" id="KW-0436">Ligase</keyword>
<dbReference type="NCBIfam" id="TIGR01536">
    <property type="entry name" value="asn_synth_AEB"/>
    <property type="match status" value="1"/>
</dbReference>
<comment type="caution">
    <text evidence="9">The sequence shown here is derived from an EMBL/GenBank/DDBJ whole genome shotgun (WGS) entry which is preliminary data.</text>
</comment>
<dbReference type="PANTHER" id="PTHR43284:SF1">
    <property type="entry name" value="ASPARAGINE SYNTHETASE"/>
    <property type="match status" value="1"/>
</dbReference>
<dbReference type="PIRSF" id="PIRSF001589">
    <property type="entry name" value="Asn_synthetase_glu-h"/>
    <property type="match status" value="1"/>
</dbReference>
<dbReference type="CDD" id="cd00712">
    <property type="entry name" value="AsnB"/>
    <property type="match status" value="1"/>
</dbReference>
<accession>A0ABD5WBT5</accession>
<dbReference type="Gene3D" id="3.60.20.10">
    <property type="entry name" value="Glutamine Phosphoribosylpyrophosphate, subunit 1, domain 1"/>
    <property type="match status" value="1"/>
</dbReference>
<feature type="binding site" evidence="7">
    <location>
        <position position="299"/>
    </location>
    <ligand>
        <name>ATP</name>
        <dbReference type="ChEBI" id="CHEBI:30616"/>
    </ligand>
</feature>
<feature type="domain" description="Glutamine amidotransferase type-2" evidence="8">
    <location>
        <begin position="2"/>
        <end position="225"/>
    </location>
</feature>
<dbReference type="Proteomes" id="UP001596461">
    <property type="component" value="Unassembled WGS sequence"/>
</dbReference>
<dbReference type="InterPro" id="IPR029055">
    <property type="entry name" value="Ntn_hydrolases_N"/>
</dbReference>
<comment type="similarity">
    <text evidence="1">Belongs to the asparagine synthetase family.</text>
</comment>
<dbReference type="InterPro" id="IPR014729">
    <property type="entry name" value="Rossmann-like_a/b/a_fold"/>
</dbReference>
<comment type="catalytic activity">
    <reaction evidence="5">
        <text>L-aspartate + L-glutamine + ATP + H2O = L-asparagine + L-glutamate + AMP + diphosphate + H(+)</text>
        <dbReference type="Rhea" id="RHEA:12228"/>
        <dbReference type="ChEBI" id="CHEBI:15377"/>
        <dbReference type="ChEBI" id="CHEBI:15378"/>
        <dbReference type="ChEBI" id="CHEBI:29985"/>
        <dbReference type="ChEBI" id="CHEBI:29991"/>
        <dbReference type="ChEBI" id="CHEBI:30616"/>
        <dbReference type="ChEBI" id="CHEBI:33019"/>
        <dbReference type="ChEBI" id="CHEBI:58048"/>
        <dbReference type="ChEBI" id="CHEBI:58359"/>
        <dbReference type="ChEBI" id="CHEBI:456215"/>
        <dbReference type="EC" id="6.3.5.4"/>
    </reaction>
</comment>
<keyword evidence="6" id="KW-0028">Amino-acid biosynthesis</keyword>